<dbReference type="RefSeq" id="WP_130968612.1">
    <property type="nucleotide sequence ID" value="NZ_SIXI01000005.1"/>
</dbReference>
<sequence length="692" mass="77863">MTAYQWPMGILWLTMVLMCGMAWRLCQVSRRDWWTTAWMPLLTCGIWCQGVIATAALGPLRQQVSTLGLVSSFGITLMGLALVMSMRQSRHPIWPMALGYSLSWQGPMVALLFDCTQAQLPPSVVLASLCLGTVMGVGLHPAKNGHRLSMRHWLLLSVLQPAMLASLLEWHGLPDAVLGMASLFRLSTEAAAWRSWYVTAPALSVLLIYSGMRRAQRVWALRAGQQQPFPVEDLHALTQKHLQAMRQERASQECLSDAVMRVAQVQFWQFDMRTETLNFQQALMDDNGVSYMEDRIPMSQWMAQHVHPQDGPKVRKRMQEQMIDGQPMDVTCRIKRNPEHDDWRWMRCKGMIVQRNRVGRPQLLSGTLTDVHALEEAKLARMADAAVFSAGPVVMLRWTLDTDTAEINRLEFVSANVQGLWGHPHELLVQPTTTPTYLDMHALANLNRALHHALHSGQSQLKMNIEITFSDGRKVWHQLDGRLEVEADGTHLDAFLLNVDGFLRARQAATTQQAELQQLLSRLDATRKEGAIVQETSEMLNACNSMQEAGTILTHALARLLPQWGGWLTAKHPGTELMDRVTHWGLPEEPPHDLGMNQCWALRRGKMHCCSRPGLDLACKHNAERWAQRVPSLCLPMIANGRTIGSLHLVAHAYMGEEQVLQDASLAQRLADACKLAIYNLMLQDELGQMAT</sequence>
<keyword evidence="1" id="KW-1133">Transmembrane helix</keyword>
<dbReference type="Proteomes" id="UP000292120">
    <property type="component" value="Unassembled WGS sequence"/>
</dbReference>
<dbReference type="EMBL" id="SIXI01000005">
    <property type="protein sequence ID" value="TBO29317.1"/>
    <property type="molecule type" value="Genomic_DNA"/>
</dbReference>
<feature type="transmembrane region" description="Helical" evidence="1">
    <location>
        <begin position="193"/>
        <end position="212"/>
    </location>
</feature>
<feature type="transmembrane region" description="Helical" evidence="1">
    <location>
        <begin position="6"/>
        <end position="26"/>
    </location>
</feature>
<dbReference type="InterPro" id="IPR035965">
    <property type="entry name" value="PAS-like_dom_sf"/>
</dbReference>
<keyword evidence="4" id="KW-1185">Reference proteome</keyword>
<dbReference type="SUPFAM" id="SSF55785">
    <property type="entry name" value="PYP-like sensor domain (PAS domain)"/>
    <property type="match status" value="1"/>
</dbReference>
<gene>
    <name evidence="3" type="ORF">EYS42_12975</name>
</gene>
<feature type="transmembrane region" description="Helical" evidence="1">
    <location>
        <begin position="64"/>
        <end position="86"/>
    </location>
</feature>
<keyword evidence="1" id="KW-0812">Transmembrane</keyword>
<name>A0A4Q9H0D3_9BURK</name>
<evidence type="ECO:0000313" key="3">
    <source>
        <dbReference type="EMBL" id="TBO29317.1"/>
    </source>
</evidence>
<dbReference type="Gene3D" id="3.30.450.20">
    <property type="entry name" value="PAS domain"/>
    <property type="match status" value="2"/>
</dbReference>
<evidence type="ECO:0000313" key="4">
    <source>
        <dbReference type="Proteomes" id="UP000292120"/>
    </source>
</evidence>
<reference evidence="3 4" key="1">
    <citation type="submission" date="2019-02" db="EMBL/GenBank/DDBJ databases">
        <title>Aquabacterium sp. strain KMB7.</title>
        <authorList>
            <person name="Chen W.-M."/>
        </authorList>
    </citation>
    <scope>NUCLEOTIDE SEQUENCE [LARGE SCALE GENOMIC DNA]</scope>
    <source>
        <strain evidence="3 4">KMB7</strain>
    </source>
</reference>
<dbReference type="Pfam" id="PF08447">
    <property type="entry name" value="PAS_3"/>
    <property type="match status" value="1"/>
</dbReference>
<proteinExistence type="predicted"/>
<dbReference type="SUPFAM" id="SSF55781">
    <property type="entry name" value="GAF domain-like"/>
    <property type="match status" value="1"/>
</dbReference>
<feature type="transmembrane region" description="Helical" evidence="1">
    <location>
        <begin position="38"/>
        <end position="58"/>
    </location>
</feature>
<evidence type="ECO:0000259" key="2">
    <source>
        <dbReference type="Pfam" id="PF08447"/>
    </source>
</evidence>
<dbReference type="OrthoDB" id="9813903at2"/>
<organism evidence="3 4">
    <name type="scientific">Aquabacterium lacunae</name>
    <dbReference type="NCBI Taxonomy" id="2528630"/>
    <lineage>
        <taxon>Bacteria</taxon>
        <taxon>Pseudomonadati</taxon>
        <taxon>Pseudomonadota</taxon>
        <taxon>Betaproteobacteria</taxon>
        <taxon>Burkholderiales</taxon>
        <taxon>Aquabacterium</taxon>
    </lineage>
</organism>
<comment type="caution">
    <text evidence="3">The sequence shown here is derived from an EMBL/GenBank/DDBJ whole genome shotgun (WGS) entry which is preliminary data.</text>
</comment>
<feature type="domain" description="PAS fold-3" evidence="2">
    <location>
        <begin position="300"/>
        <end position="367"/>
    </location>
</feature>
<dbReference type="AlphaFoldDB" id="A0A4Q9H0D3"/>
<dbReference type="Gene3D" id="3.30.450.40">
    <property type="match status" value="1"/>
</dbReference>
<evidence type="ECO:0000256" key="1">
    <source>
        <dbReference type="SAM" id="Phobius"/>
    </source>
</evidence>
<dbReference type="InterPro" id="IPR029016">
    <property type="entry name" value="GAF-like_dom_sf"/>
</dbReference>
<keyword evidence="1" id="KW-0472">Membrane</keyword>
<protein>
    <recommendedName>
        <fullName evidence="2">PAS fold-3 domain-containing protein</fullName>
    </recommendedName>
</protein>
<dbReference type="InterPro" id="IPR013655">
    <property type="entry name" value="PAS_fold_3"/>
</dbReference>
<accession>A0A4Q9H0D3</accession>